<comment type="caution">
    <text evidence="2">The sequence shown here is derived from an EMBL/GenBank/DDBJ whole genome shotgun (WGS) entry which is preliminary data.</text>
</comment>
<organism evidence="2 3">
    <name type="scientific">Heracleum sosnowskyi</name>
    <dbReference type="NCBI Taxonomy" id="360622"/>
    <lineage>
        <taxon>Eukaryota</taxon>
        <taxon>Viridiplantae</taxon>
        <taxon>Streptophyta</taxon>
        <taxon>Embryophyta</taxon>
        <taxon>Tracheophyta</taxon>
        <taxon>Spermatophyta</taxon>
        <taxon>Magnoliopsida</taxon>
        <taxon>eudicotyledons</taxon>
        <taxon>Gunneridae</taxon>
        <taxon>Pentapetalae</taxon>
        <taxon>asterids</taxon>
        <taxon>campanulids</taxon>
        <taxon>Apiales</taxon>
        <taxon>Apiaceae</taxon>
        <taxon>Apioideae</taxon>
        <taxon>apioid superclade</taxon>
        <taxon>Tordylieae</taxon>
        <taxon>Tordyliinae</taxon>
        <taxon>Heracleum</taxon>
    </lineage>
</organism>
<dbReference type="AlphaFoldDB" id="A0AAD8LZ82"/>
<reference evidence="2" key="1">
    <citation type="submission" date="2023-02" db="EMBL/GenBank/DDBJ databases">
        <title>Genome of toxic invasive species Heracleum sosnowskyi carries increased number of genes despite the absence of recent whole-genome duplications.</title>
        <authorList>
            <person name="Schelkunov M."/>
            <person name="Shtratnikova V."/>
            <person name="Makarenko M."/>
            <person name="Klepikova A."/>
            <person name="Omelchenko D."/>
            <person name="Novikova G."/>
            <person name="Obukhova E."/>
            <person name="Bogdanov V."/>
            <person name="Penin A."/>
            <person name="Logacheva M."/>
        </authorList>
    </citation>
    <scope>NUCLEOTIDE SEQUENCE</scope>
    <source>
        <strain evidence="2">Hsosn_3</strain>
        <tissue evidence="2">Leaf</tissue>
    </source>
</reference>
<protein>
    <submittedName>
        <fullName evidence="2">Uncharacterized protein</fullName>
    </submittedName>
</protein>
<accession>A0AAD8LZ82</accession>
<reference evidence="2" key="2">
    <citation type="submission" date="2023-05" db="EMBL/GenBank/DDBJ databases">
        <authorList>
            <person name="Schelkunov M.I."/>
        </authorList>
    </citation>
    <scope>NUCLEOTIDE SEQUENCE</scope>
    <source>
        <strain evidence="2">Hsosn_3</strain>
        <tissue evidence="2">Leaf</tissue>
    </source>
</reference>
<gene>
    <name evidence="2" type="ORF">POM88_047977</name>
</gene>
<feature type="compositionally biased region" description="Basic and acidic residues" evidence="1">
    <location>
        <begin position="42"/>
        <end position="53"/>
    </location>
</feature>
<keyword evidence="3" id="KW-1185">Reference proteome</keyword>
<feature type="compositionally biased region" description="Basic and acidic residues" evidence="1">
    <location>
        <begin position="63"/>
        <end position="72"/>
    </location>
</feature>
<evidence type="ECO:0000256" key="1">
    <source>
        <dbReference type="SAM" id="MobiDB-lite"/>
    </source>
</evidence>
<name>A0AAD8LZ82_9APIA</name>
<evidence type="ECO:0000313" key="2">
    <source>
        <dbReference type="EMBL" id="KAK1354721.1"/>
    </source>
</evidence>
<evidence type="ECO:0000313" key="3">
    <source>
        <dbReference type="Proteomes" id="UP001237642"/>
    </source>
</evidence>
<proteinExistence type="predicted"/>
<dbReference type="EMBL" id="JAUIZM010000011">
    <property type="protein sequence ID" value="KAK1354721.1"/>
    <property type="molecule type" value="Genomic_DNA"/>
</dbReference>
<feature type="region of interest" description="Disordered" evidence="1">
    <location>
        <begin position="33"/>
        <end position="79"/>
    </location>
</feature>
<dbReference type="Proteomes" id="UP001237642">
    <property type="component" value="Unassembled WGS sequence"/>
</dbReference>
<sequence length="386" mass="44359">MTFCEGAGLPFSLNAPEVMTGIKHLQFARFNHNQTDEDEPDLGEHEETKGTDKEETENEDANGTDKSEHDLGETEEDTNGRDASYVCCVRHIYNGWSIWTVWWTQLQKIRVLEVSKVLDGDNGWCLITCKWLHGRVFHLLANVLFLCCLMGLTEDFSTFYQPIQTKIYIHHWDHFSDPCYISTVLCGQNNGCSRMELSCRRQRMLGALAVEESSTRIWYLTASFGSCDMIRPSIRMRLQSKSASHLSSFQISNSFAASFLSKVLEQKLAAKEFEIWKEDKWEADLDCFLILIDGLIISQEPKLAVKYIEKFREKLTTKYIKETITTLAELSNATRRYNQLNKLQKLANKAGLPMDLKETNKPKGESKIGEAKEEELNKKKIRLKLN</sequence>